<keyword evidence="1" id="KW-0812">Transmembrane</keyword>
<name>A0A9J6ER78_RHIMP</name>
<dbReference type="EMBL" id="JABSTU010000002">
    <property type="protein sequence ID" value="KAH8036897.1"/>
    <property type="molecule type" value="Genomic_DNA"/>
</dbReference>
<organism evidence="2 3">
    <name type="scientific">Rhipicephalus microplus</name>
    <name type="common">Cattle tick</name>
    <name type="synonym">Boophilus microplus</name>
    <dbReference type="NCBI Taxonomy" id="6941"/>
    <lineage>
        <taxon>Eukaryota</taxon>
        <taxon>Metazoa</taxon>
        <taxon>Ecdysozoa</taxon>
        <taxon>Arthropoda</taxon>
        <taxon>Chelicerata</taxon>
        <taxon>Arachnida</taxon>
        <taxon>Acari</taxon>
        <taxon>Parasitiformes</taxon>
        <taxon>Ixodida</taxon>
        <taxon>Ixodoidea</taxon>
        <taxon>Ixodidae</taxon>
        <taxon>Rhipicephalinae</taxon>
        <taxon>Rhipicephalus</taxon>
        <taxon>Boophilus</taxon>
    </lineage>
</organism>
<comment type="caution">
    <text evidence="2">The sequence shown here is derived from an EMBL/GenBank/DDBJ whole genome shotgun (WGS) entry which is preliminary data.</text>
</comment>
<evidence type="ECO:0000313" key="3">
    <source>
        <dbReference type="Proteomes" id="UP000821866"/>
    </source>
</evidence>
<dbReference type="VEuPathDB" id="VectorBase:LOC119180412"/>
<dbReference type="Proteomes" id="UP000821866">
    <property type="component" value="Chromosome 10"/>
</dbReference>
<keyword evidence="3" id="KW-1185">Reference proteome</keyword>
<dbReference type="AlphaFoldDB" id="A0A9J6ER78"/>
<protein>
    <submittedName>
        <fullName evidence="2">Uncharacterized protein</fullName>
    </submittedName>
</protein>
<evidence type="ECO:0000256" key="1">
    <source>
        <dbReference type="SAM" id="Phobius"/>
    </source>
</evidence>
<keyword evidence="1" id="KW-1133">Transmembrane helix</keyword>
<keyword evidence="1" id="KW-0472">Membrane</keyword>
<proteinExistence type="predicted"/>
<accession>A0A9J6ER78</accession>
<reference evidence="2" key="1">
    <citation type="journal article" date="2020" name="Cell">
        <title>Large-Scale Comparative Analyses of Tick Genomes Elucidate Their Genetic Diversity and Vector Capacities.</title>
        <authorList>
            <consortium name="Tick Genome and Microbiome Consortium (TIGMIC)"/>
            <person name="Jia N."/>
            <person name="Wang J."/>
            <person name="Shi W."/>
            <person name="Du L."/>
            <person name="Sun Y."/>
            <person name="Zhan W."/>
            <person name="Jiang J.F."/>
            <person name="Wang Q."/>
            <person name="Zhang B."/>
            <person name="Ji P."/>
            <person name="Bell-Sakyi L."/>
            <person name="Cui X.M."/>
            <person name="Yuan T.T."/>
            <person name="Jiang B.G."/>
            <person name="Yang W.F."/>
            <person name="Lam T.T."/>
            <person name="Chang Q.C."/>
            <person name="Ding S.J."/>
            <person name="Wang X.J."/>
            <person name="Zhu J.G."/>
            <person name="Ruan X.D."/>
            <person name="Zhao L."/>
            <person name="Wei J.T."/>
            <person name="Ye R.Z."/>
            <person name="Que T.C."/>
            <person name="Du C.H."/>
            <person name="Zhou Y.H."/>
            <person name="Cheng J.X."/>
            <person name="Dai P.F."/>
            <person name="Guo W.B."/>
            <person name="Han X.H."/>
            <person name="Huang E.J."/>
            <person name="Li L.F."/>
            <person name="Wei W."/>
            <person name="Gao Y.C."/>
            <person name="Liu J.Z."/>
            <person name="Shao H.Z."/>
            <person name="Wang X."/>
            <person name="Wang C.C."/>
            <person name="Yang T.C."/>
            <person name="Huo Q.B."/>
            <person name="Li W."/>
            <person name="Chen H.Y."/>
            <person name="Chen S.E."/>
            <person name="Zhou L.G."/>
            <person name="Ni X.B."/>
            <person name="Tian J.H."/>
            <person name="Sheng Y."/>
            <person name="Liu T."/>
            <person name="Pan Y.S."/>
            <person name="Xia L.Y."/>
            <person name="Li J."/>
            <person name="Zhao F."/>
            <person name="Cao W.C."/>
        </authorList>
    </citation>
    <scope>NUCLEOTIDE SEQUENCE</scope>
    <source>
        <strain evidence="2">Rmic-2018</strain>
    </source>
</reference>
<evidence type="ECO:0000313" key="2">
    <source>
        <dbReference type="EMBL" id="KAH8036897.1"/>
    </source>
</evidence>
<gene>
    <name evidence="2" type="ORF">HPB51_006958</name>
</gene>
<feature type="transmembrane region" description="Helical" evidence="1">
    <location>
        <begin position="108"/>
        <end position="130"/>
    </location>
</feature>
<sequence>MPPTRTPLAKFPRRKPSAALKEPPITTNINLLLDLDHQPELYPPSGAVAMAEGRAAAPIMEQTPRSPRTPDEQYRLAVNPTQFTKALAAEDVRMQEQAELLRERRANLIYGAGVFVAIASLLTFIGAIVFGNQVMDDALTVREGQWSTINYSADGRLLDDEDVVGGRGELLPMPYDVARYEVTSTASVGDEVVLSSPDNLELDSTARCSDCGENFSMAS</sequence>
<reference evidence="2" key="2">
    <citation type="submission" date="2021-09" db="EMBL/GenBank/DDBJ databases">
        <authorList>
            <person name="Jia N."/>
            <person name="Wang J."/>
            <person name="Shi W."/>
            <person name="Du L."/>
            <person name="Sun Y."/>
            <person name="Zhan W."/>
            <person name="Jiang J."/>
            <person name="Wang Q."/>
            <person name="Zhang B."/>
            <person name="Ji P."/>
            <person name="Sakyi L.B."/>
            <person name="Cui X."/>
            <person name="Yuan T."/>
            <person name="Jiang B."/>
            <person name="Yang W."/>
            <person name="Lam T.T.-Y."/>
            <person name="Chang Q."/>
            <person name="Ding S."/>
            <person name="Wang X."/>
            <person name="Zhu J."/>
            <person name="Ruan X."/>
            <person name="Zhao L."/>
            <person name="Wei J."/>
            <person name="Que T."/>
            <person name="Du C."/>
            <person name="Cheng J."/>
            <person name="Dai P."/>
            <person name="Han X."/>
            <person name="Huang E."/>
            <person name="Gao Y."/>
            <person name="Liu J."/>
            <person name="Shao H."/>
            <person name="Ye R."/>
            <person name="Li L."/>
            <person name="Wei W."/>
            <person name="Wang X."/>
            <person name="Wang C."/>
            <person name="Huo Q."/>
            <person name="Li W."/>
            <person name="Guo W."/>
            <person name="Chen H."/>
            <person name="Chen S."/>
            <person name="Zhou L."/>
            <person name="Zhou L."/>
            <person name="Ni X."/>
            <person name="Tian J."/>
            <person name="Zhou Y."/>
            <person name="Sheng Y."/>
            <person name="Liu T."/>
            <person name="Pan Y."/>
            <person name="Xia L."/>
            <person name="Li J."/>
            <person name="Zhao F."/>
            <person name="Cao W."/>
        </authorList>
    </citation>
    <scope>NUCLEOTIDE SEQUENCE</scope>
    <source>
        <strain evidence="2">Rmic-2018</strain>
        <tissue evidence="2">Larvae</tissue>
    </source>
</reference>